<gene>
    <name evidence="9" type="ORF">AGLY_002206</name>
</gene>
<dbReference type="Pfam" id="PF00096">
    <property type="entry name" value="zf-C2H2"/>
    <property type="match status" value="2"/>
</dbReference>
<evidence type="ECO:0000313" key="10">
    <source>
        <dbReference type="Proteomes" id="UP000475862"/>
    </source>
</evidence>
<evidence type="ECO:0000256" key="3">
    <source>
        <dbReference type="ARBA" id="ARBA00022737"/>
    </source>
</evidence>
<accession>A0A6G0U5A2</accession>
<name>A0A6G0U5A2_APHGL</name>
<comment type="caution">
    <text evidence="9">The sequence shown here is derived from an EMBL/GenBank/DDBJ whole genome shotgun (WGS) entry which is preliminary data.</text>
</comment>
<evidence type="ECO:0000259" key="8">
    <source>
        <dbReference type="PROSITE" id="PS50157"/>
    </source>
</evidence>
<protein>
    <recommendedName>
        <fullName evidence="8">C2H2-type domain-containing protein</fullName>
    </recommendedName>
</protein>
<evidence type="ECO:0000256" key="6">
    <source>
        <dbReference type="ARBA" id="ARBA00023242"/>
    </source>
</evidence>
<dbReference type="PROSITE" id="PS51257">
    <property type="entry name" value="PROKAR_LIPOPROTEIN"/>
    <property type="match status" value="1"/>
</dbReference>
<dbReference type="GO" id="GO:0008270">
    <property type="term" value="F:zinc ion binding"/>
    <property type="evidence" value="ECO:0007669"/>
    <property type="project" value="UniProtKB-KW"/>
</dbReference>
<dbReference type="PANTHER" id="PTHR24393">
    <property type="entry name" value="ZINC FINGER PROTEIN"/>
    <property type="match status" value="1"/>
</dbReference>
<dbReference type="GO" id="GO:0001228">
    <property type="term" value="F:DNA-binding transcription activator activity, RNA polymerase II-specific"/>
    <property type="evidence" value="ECO:0007669"/>
    <property type="project" value="TreeGrafter"/>
</dbReference>
<comment type="subcellular location">
    <subcellularLocation>
        <location evidence="1">Nucleus</location>
    </subcellularLocation>
</comment>
<dbReference type="AlphaFoldDB" id="A0A6G0U5A2"/>
<evidence type="ECO:0000256" key="7">
    <source>
        <dbReference type="PROSITE-ProRule" id="PRU00042"/>
    </source>
</evidence>
<dbReference type="InterPro" id="IPR036236">
    <property type="entry name" value="Znf_C2H2_sf"/>
</dbReference>
<dbReference type="EMBL" id="VYZN01000008">
    <property type="protein sequence ID" value="KAE9543406.1"/>
    <property type="molecule type" value="Genomic_DNA"/>
</dbReference>
<keyword evidence="5" id="KW-0862">Zinc</keyword>
<keyword evidence="6" id="KW-0539">Nucleus</keyword>
<dbReference type="OrthoDB" id="6583370at2759"/>
<dbReference type="PROSITE" id="PS50157">
    <property type="entry name" value="ZINC_FINGER_C2H2_2"/>
    <property type="match status" value="2"/>
</dbReference>
<keyword evidence="4 7" id="KW-0863">Zinc-finger</keyword>
<dbReference type="FunFam" id="3.30.160.60:FF:000432">
    <property type="entry name" value="zinc finger protein Gfi-1b isoform X1"/>
    <property type="match status" value="1"/>
</dbReference>
<reference evidence="9 10" key="1">
    <citation type="submission" date="2019-08" db="EMBL/GenBank/DDBJ databases">
        <title>The genome of the soybean aphid Biotype 1, its phylome, world population structure and adaptation to the North American continent.</title>
        <authorList>
            <person name="Giordano R."/>
            <person name="Donthu R.K."/>
            <person name="Hernandez A.G."/>
            <person name="Wright C.L."/>
            <person name="Zimin A.V."/>
        </authorList>
    </citation>
    <scope>NUCLEOTIDE SEQUENCE [LARGE SCALE GENOMIC DNA]</scope>
    <source>
        <tissue evidence="9">Whole aphids</tissue>
    </source>
</reference>
<evidence type="ECO:0000256" key="1">
    <source>
        <dbReference type="ARBA" id="ARBA00004123"/>
    </source>
</evidence>
<dbReference type="GO" id="GO:0003002">
    <property type="term" value="P:regionalization"/>
    <property type="evidence" value="ECO:0007669"/>
    <property type="project" value="UniProtKB-ARBA"/>
</dbReference>
<dbReference type="PROSITE" id="PS00028">
    <property type="entry name" value="ZINC_FINGER_C2H2_1"/>
    <property type="match status" value="2"/>
</dbReference>
<proteinExistence type="predicted"/>
<dbReference type="SMART" id="SM00355">
    <property type="entry name" value="ZnF_C2H2"/>
    <property type="match status" value="2"/>
</dbReference>
<dbReference type="FunFam" id="3.30.160.60:FF:000148">
    <property type="entry name" value="zinc finger protein Gfi-1"/>
    <property type="match status" value="1"/>
</dbReference>
<evidence type="ECO:0000256" key="5">
    <source>
        <dbReference type="ARBA" id="ARBA00022833"/>
    </source>
</evidence>
<dbReference type="GO" id="GO:0009887">
    <property type="term" value="P:animal organ morphogenesis"/>
    <property type="evidence" value="ECO:0007669"/>
    <property type="project" value="UniProtKB-ARBA"/>
</dbReference>
<organism evidence="9 10">
    <name type="scientific">Aphis glycines</name>
    <name type="common">Soybean aphid</name>
    <dbReference type="NCBI Taxonomy" id="307491"/>
    <lineage>
        <taxon>Eukaryota</taxon>
        <taxon>Metazoa</taxon>
        <taxon>Ecdysozoa</taxon>
        <taxon>Arthropoda</taxon>
        <taxon>Hexapoda</taxon>
        <taxon>Insecta</taxon>
        <taxon>Pterygota</taxon>
        <taxon>Neoptera</taxon>
        <taxon>Paraneoptera</taxon>
        <taxon>Hemiptera</taxon>
        <taxon>Sternorrhyncha</taxon>
        <taxon>Aphidomorpha</taxon>
        <taxon>Aphidoidea</taxon>
        <taxon>Aphididae</taxon>
        <taxon>Aphidini</taxon>
        <taxon>Aphis</taxon>
        <taxon>Aphis</taxon>
    </lineage>
</organism>
<evidence type="ECO:0000313" key="9">
    <source>
        <dbReference type="EMBL" id="KAE9543406.1"/>
    </source>
</evidence>
<dbReference type="SUPFAM" id="SSF57667">
    <property type="entry name" value="beta-beta-alpha zinc fingers"/>
    <property type="match status" value="1"/>
</dbReference>
<evidence type="ECO:0000256" key="2">
    <source>
        <dbReference type="ARBA" id="ARBA00022723"/>
    </source>
</evidence>
<dbReference type="InterPro" id="IPR013087">
    <property type="entry name" value="Znf_C2H2_type"/>
</dbReference>
<keyword evidence="2" id="KW-0479">Metal-binding</keyword>
<keyword evidence="3" id="KW-0677">Repeat</keyword>
<evidence type="ECO:0000256" key="4">
    <source>
        <dbReference type="ARBA" id="ARBA00022771"/>
    </source>
</evidence>
<dbReference type="Proteomes" id="UP000475862">
    <property type="component" value="Unassembled WGS sequence"/>
</dbReference>
<sequence length="196" mass="22516">MKRFTLKRSAFGYTISFVLPSGAACTNKLEDFPPRSHATYSCPREKHGFSEFIPQTCNNICPCTLLMVIAKTSRTRKLQTFRSTNRSFSGRPTIISKQKFPSISDVLHVIRFTGEKPHKCQVCGKAFSQSSNLITHSRKHTGYKPFACDLCGRAFQRKVDLRRHKETQHTDFRSGNLTISYRLKKVWIINLIKKKI</sequence>
<keyword evidence="10" id="KW-1185">Reference proteome</keyword>
<feature type="domain" description="C2H2-type" evidence="8">
    <location>
        <begin position="118"/>
        <end position="145"/>
    </location>
</feature>
<dbReference type="GO" id="GO:0005634">
    <property type="term" value="C:nucleus"/>
    <property type="evidence" value="ECO:0007669"/>
    <property type="project" value="UniProtKB-SubCell"/>
</dbReference>
<dbReference type="GO" id="GO:0000978">
    <property type="term" value="F:RNA polymerase II cis-regulatory region sequence-specific DNA binding"/>
    <property type="evidence" value="ECO:0007669"/>
    <property type="project" value="TreeGrafter"/>
</dbReference>
<feature type="domain" description="C2H2-type" evidence="8">
    <location>
        <begin position="146"/>
        <end position="174"/>
    </location>
</feature>
<dbReference type="Gene3D" id="3.30.160.60">
    <property type="entry name" value="Classic Zinc Finger"/>
    <property type="match status" value="2"/>
</dbReference>
<dbReference type="PANTHER" id="PTHR24393:SF138">
    <property type="entry name" value="IP01201P-RELATED"/>
    <property type="match status" value="1"/>
</dbReference>